<reference evidence="10 11" key="1">
    <citation type="submission" date="2015-12" db="EMBL/GenBank/DDBJ databases">
        <title>Draft genome of Thermovenabulum gondwanense isolated from a red thermophilic microbial mat colonisisng an outflow channel of a bore well.</title>
        <authorList>
            <person name="Patel B.K."/>
        </authorList>
    </citation>
    <scope>NUCLEOTIDE SEQUENCE [LARGE SCALE GENOMIC DNA]</scope>
    <source>
        <strain evidence="10 11">R270</strain>
    </source>
</reference>
<dbReference type="GO" id="GO:0015937">
    <property type="term" value="P:coenzyme A biosynthetic process"/>
    <property type="evidence" value="ECO:0007669"/>
    <property type="project" value="UniProtKB-UniRule"/>
</dbReference>
<dbReference type="EC" id="2.7.1.24" evidence="8 9"/>
<dbReference type="CDD" id="cd02022">
    <property type="entry name" value="DPCK"/>
    <property type="match status" value="1"/>
</dbReference>
<dbReference type="PANTHER" id="PTHR10695:SF46">
    <property type="entry name" value="BIFUNCTIONAL COENZYME A SYNTHASE-RELATED"/>
    <property type="match status" value="1"/>
</dbReference>
<evidence type="ECO:0000256" key="2">
    <source>
        <dbReference type="ARBA" id="ARBA00022490"/>
    </source>
</evidence>
<accession>A0A162M672</accession>
<evidence type="ECO:0000256" key="3">
    <source>
        <dbReference type="ARBA" id="ARBA00022679"/>
    </source>
</evidence>
<feature type="binding site" evidence="8">
    <location>
        <begin position="11"/>
        <end position="16"/>
    </location>
    <ligand>
        <name>ATP</name>
        <dbReference type="ChEBI" id="CHEBI:30616"/>
    </ligand>
</feature>
<comment type="subcellular location">
    <subcellularLocation>
        <location evidence="8">Cytoplasm</location>
    </subcellularLocation>
</comment>
<dbReference type="Gene3D" id="3.40.50.300">
    <property type="entry name" value="P-loop containing nucleotide triphosphate hydrolases"/>
    <property type="match status" value="1"/>
</dbReference>
<dbReference type="OrthoDB" id="9812943at2"/>
<comment type="pathway">
    <text evidence="8">Cofactor biosynthesis; coenzyme A biosynthesis; CoA from (R)-pantothenate: step 5/5.</text>
</comment>
<dbReference type="InterPro" id="IPR001977">
    <property type="entry name" value="Depp_CoAkinase"/>
</dbReference>
<evidence type="ECO:0000256" key="6">
    <source>
        <dbReference type="ARBA" id="ARBA00022840"/>
    </source>
</evidence>
<evidence type="ECO:0000256" key="7">
    <source>
        <dbReference type="ARBA" id="ARBA00022993"/>
    </source>
</evidence>
<dbReference type="FunFam" id="3.40.50.300:FF:000991">
    <property type="entry name" value="Dephospho-CoA kinase"/>
    <property type="match status" value="1"/>
</dbReference>
<dbReference type="GO" id="GO:0005737">
    <property type="term" value="C:cytoplasm"/>
    <property type="evidence" value="ECO:0007669"/>
    <property type="project" value="UniProtKB-SubCell"/>
</dbReference>
<gene>
    <name evidence="8 10" type="primary">coaE</name>
    <name evidence="10" type="ORF">ATZ99_20510</name>
</gene>
<dbReference type="InterPro" id="IPR027417">
    <property type="entry name" value="P-loop_NTPase"/>
</dbReference>
<protein>
    <recommendedName>
        <fullName evidence="8 9">Dephospho-CoA kinase</fullName>
        <ecNumber evidence="8 9">2.7.1.24</ecNumber>
    </recommendedName>
    <alternativeName>
        <fullName evidence="8">Dephosphocoenzyme A kinase</fullName>
    </alternativeName>
</protein>
<dbReference type="UniPathway" id="UPA00241">
    <property type="reaction ID" value="UER00356"/>
</dbReference>
<dbReference type="PANTHER" id="PTHR10695">
    <property type="entry name" value="DEPHOSPHO-COA KINASE-RELATED"/>
    <property type="match status" value="1"/>
</dbReference>
<dbReference type="EMBL" id="LOHZ01000043">
    <property type="protein sequence ID" value="KYO64291.1"/>
    <property type="molecule type" value="Genomic_DNA"/>
</dbReference>
<comment type="catalytic activity">
    <reaction evidence="8">
        <text>3'-dephospho-CoA + ATP = ADP + CoA + H(+)</text>
        <dbReference type="Rhea" id="RHEA:18245"/>
        <dbReference type="ChEBI" id="CHEBI:15378"/>
        <dbReference type="ChEBI" id="CHEBI:30616"/>
        <dbReference type="ChEBI" id="CHEBI:57287"/>
        <dbReference type="ChEBI" id="CHEBI:57328"/>
        <dbReference type="ChEBI" id="CHEBI:456216"/>
        <dbReference type="EC" id="2.7.1.24"/>
    </reaction>
</comment>
<evidence type="ECO:0000256" key="4">
    <source>
        <dbReference type="ARBA" id="ARBA00022741"/>
    </source>
</evidence>
<evidence type="ECO:0000313" key="10">
    <source>
        <dbReference type="EMBL" id="KYO64291.1"/>
    </source>
</evidence>
<keyword evidence="3 8" id="KW-0808">Transferase</keyword>
<keyword evidence="6 8" id="KW-0067">ATP-binding</keyword>
<dbReference type="AlphaFoldDB" id="A0A162M672"/>
<comment type="similarity">
    <text evidence="1 8">Belongs to the CoaE family.</text>
</comment>
<dbReference type="STRING" id="520767.ATZ99_20510"/>
<keyword evidence="5 8" id="KW-0418">Kinase</keyword>
<comment type="function">
    <text evidence="8">Catalyzes the phosphorylation of the 3'-hydroxyl group of dephosphocoenzyme A to form coenzyme A.</text>
</comment>
<dbReference type="GO" id="GO:0004140">
    <property type="term" value="F:dephospho-CoA kinase activity"/>
    <property type="evidence" value="ECO:0007669"/>
    <property type="project" value="UniProtKB-UniRule"/>
</dbReference>
<dbReference type="HAMAP" id="MF_00376">
    <property type="entry name" value="Dephospho_CoA_kinase"/>
    <property type="match status" value="1"/>
</dbReference>
<keyword evidence="11" id="KW-1185">Reference proteome</keyword>
<keyword evidence="7 8" id="KW-0173">Coenzyme A biosynthesis</keyword>
<evidence type="ECO:0000256" key="9">
    <source>
        <dbReference type="NCBIfam" id="TIGR00152"/>
    </source>
</evidence>
<name>A0A162M672_9FIRM</name>
<dbReference type="PATRIC" id="fig|520767.4.peg.2173"/>
<organism evidence="10 11">
    <name type="scientific">Thermovenabulum gondwanense</name>
    <dbReference type="NCBI Taxonomy" id="520767"/>
    <lineage>
        <taxon>Bacteria</taxon>
        <taxon>Bacillati</taxon>
        <taxon>Bacillota</taxon>
        <taxon>Clostridia</taxon>
        <taxon>Thermosediminibacterales</taxon>
        <taxon>Thermosediminibacteraceae</taxon>
        <taxon>Thermovenabulum</taxon>
    </lineage>
</organism>
<comment type="caution">
    <text evidence="10">The sequence shown here is derived from an EMBL/GenBank/DDBJ whole genome shotgun (WGS) entry which is preliminary data.</text>
</comment>
<dbReference type="Proteomes" id="UP000075737">
    <property type="component" value="Unassembled WGS sequence"/>
</dbReference>
<evidence type="ECO:0000256" key="8">
    <source>
        <dbReference type="HAMAP-Rule" id="MF_00376"/>
    </source>
</evidence>
<evidence type="ECO:0000313" key="11">
    <source>
        <dbReference type="Proteomes" id="UP000075737"/>
    </source>
</evidence>
<dbReference type="PROSITE" id="PS51219">
    <property type="entry name" value="DPCK"/>
    <property type="match status" value="1"/>
</dbReference>
<keyword evidence="2 8" id="KW-0963">Cytoplasm</keyword>
<proteinExistence type="inferred from homology"/>
<dbReference type="NCBIfam" id="TIGR00152">
    <property type="entry name" value="dephospho-CoA kinase"/>
    <property type="match status" value="1"/>
</dbReference>
<dbReference type="GO" id="GO:0005524">
    <property type="term" value="F:ATP binding"/>
    <property type="evidence" value="ECO:0007669"/>
    <property type="project" value="UniProtKB-UniRule"/>
</dbReference>
<evidence type="ECO:0000256" key="5">
    <source>
        <dbReference type="ARBA" id="ARBA00022777"/>
    </source>
</evidence>
<dbReference type="RefSeq" id="WP_068749151.1">
    <property type="nucleotide sequence ID" value="NZ_LOHZ01000043.1"/>
</dbReference>
<sequence length="201" mass="22959">MKVIGLTGGIASGKSTVSGILREKGAYIIDADEISKALVEPGKPAYLEIVKHFGQEILNEDGSLRRKKLGRIVFADKEKLALLNKITHPKIIEEIKRRLEEAANRNENVVVIDAALLIELGLYKMVDEVWLVTIDEKTQLERLLKRDSFLEEKEAKDRIRAQMPQEEKVKYATRIINNSGDFSQLLKQVEDYWRELVESKN</sequence>
<dbReference type="SUPFAM" id="SSF52540">
    <property type="entry name" value="P-loop containing nucleoside triphosphate hydrolases"/>
    <property type="match status" value="1"/>
</dbReference>
<keyword evidence="4 8" id="KW-0547">Nucleotide-binding</keyword>
<dbReference type="Pfam" id="PF01121">
    <property type="entry name" value="CoaE"/>
    <property type="match status" value="1"/>
</dbReference>
<evidence type="ECO:0000256" key="1">
    <source>
        <dbReference type="ARBA" id="ARBA00009018"/>
    </source>
</evidence>